<dbReference type="SUPFAM" id="SSF46626">
    <property type="entry name" value="Cytochrome c"/>
    <property type="match status" value="1"/>
</dbReference>
<evidence type="ECO:0000256" key="12">
    <source>
        <dbReference type="ARBA" id="ARBA00023128"/>
    </source>
</evidence>
<dbReference type="OrthoDB" id="5925at2759"/>
<evidence type="ECO:0000259" key="15">
    <source>
        <dbReference type="PROSITE" id="PS51007"/>
    </source>
</evidence>
<evidence type="ECO:0000256" key="4">
    <source>
        <dbReference type="ARBA" id="ARBA00022617"/>
    </source>
</evidence>
<keyword evidence="9" id="KW-0249">Electron transport</keyword>
<dbReference type="GO" id="GO:0020037">
    <property type="term" value="F:heme binding"/>
    <property type="evidence" value="ECO:0007669"/>
    <property type="project" value="InterPro"/>
</dbReference>
<dbReference type="SUPFAM" id="SSF81496">
    <property type="entry name" value="Cytochrome c1 subunit of cytochrome bc1 complex (Ubiquinol-cytochrome c reductase), transmembrane anchor"/>
    <property type="match status" value="1"/>
</dbReference>
<dbReference type="Pfam" id="PF02167">
    <property type="entry name" value="Cytochrom_C1"/>
    <property type="match status" value="1"/>
</dbReference>
<comment type="cofactor">
    <cofactor evidence="14">
        <name>heme c</name>
        <dbReference type="ChEBI" id="CHEBI:61717"/>
    </cofactor>
    <text evidence="14">Binds 1 heme c group covalently per subunit.</text>
</comment>
<reference evidence="16" key="1">
    <citation type="submission" date="2021-02" db="EMBL/GenBank/DDBJ databases">
        <authorList>
            <person name="Nowell W R."/>
        </authorList>
    </citation>
    <scope>NUCLEOTIDE SEQUENCE</scope>
</reference>
<feature type="binding site" description="covalent" evidence="14">
    <location>
        <position position="101"/>
    </location>
    <ligand>
        <name>heme c</name>
        <dbReference type="ChEBI" id="CHEBI:61717"/>
    </ligand>
</feature>
<dbReference type="GO" id="GO:0046872">
    <property type="term" value="F:metal ion binding"/>
    <property type="evidence" value="ECO:0007669"/>
    <property type="project" value="UniProtKB-KW"/>
</dbReference>
<evidence type="ECO:0000256" key="5">
    <source>
        <dbReference type="ARBA" id="ARBA00022660"/>
    </source>
</evidence>
<evidence type="ECO:0000256" key="6">
    <source>
        <dbReference type="ARBA" id="ARBA00022692"/>
    </source>
</evidence>
<keyword evidence="7 14" id="KW-0479">Metal-binding</keyword>
<dbReference type="GO" id="GO:0009055">
    <property type="term" value="F:electron transfer activity"/>
    <property type="evidence" value="ECO:0007669"/>
    <property type="project" value="InterPro"/>
</dbReference>
<dbReference type="AlphaFoldDB" id="A0A813PY55"/>
<dbReference type="InterPro" id="IPR021157">
    <property type="entry name" value="Cyt_c1_TM_anchor_C"/>
</dbReference>
<dbReference type="EMBL" id="CAJNOJ010000007">
    <property type="protein sequence ID" value="CAF0760896.1"/>
    <property type="molecule type" value="Genomic_DNA"/>
</dbReference>
<feature type="binding site" description="axial binding residue" evidence="14">
    <location>
        <position position="105"/>
    </location>
    <ligand>
        <name>heme c</name>
        <dbReference type="ChEBI" id="CHEBI:61717"/>
    </ligand>
    <ligandPart>
        <name>Fe</name>
        <dbReference type="ChEBI" id="CHEBI:18248"/>
    </ligandPart>
</feature>
<dbReference type="Proteomes" id="UP000663852">
    <property type="component" value="Unassembled WGS sequence"/>
</dbReference>
<keyword evidence="11 14" id="KW-0408">Iron</keyword>
<evidence type="ECO:0000256" key="13">
    <source>
        <dbReference type="ARBA" id="ARBA00023136"/>
    </source>
</evidence>
<keyword evidence="10" id="KW-1133">Transmembrane helix</keyword>
<evidence type="ECO:0000313" key="16">
    <source>
        <dbReference type="EMBL" id="CAF0760896.1"/>
    </source>
</evidence>
<comment type="subcellular location">
    <subcellularLocation>
        <location evidence="1">Mitochondrion inner membrane</location>
    </subcellularLocation>
</comment>
<evidence type="ECO:0000256" key="9">
    <source>
        <dbReference type="ARBA" id="ARBA00022982"/>
    </source>
</evidence>
<evidence type="ECO:0000256" key="2">
    <source>
        <dbReference type="ARBA" id="ARBA00006488"/>
    </source>
</evidence>
<evidence type="ECO:0000256" key="8">
    <source>
        <dbReference type="ARBA" id="ARBA00022792"/>
    </source>
</evidence>
<dbReference type="InterPro" id="IPR009056">
    <property type="entry name" value="Cyt_c-like_dom"/>
</dbReference>
<evidence type="ECO:0000256" key="14">
    <source>
        <dbReference type="PIRSR" id="PIRSR602326-1"/>
    </source>
</evidence>
<gene>
    <name evidence="16" type="ORF">EDS130_LOCUS2798</name>
</gene>
<feature type="binding site" description="covalent" evidence="14">
    <location>
        <position position="224"/>
    </location>
    <ligand>
        <name>heme c</name>
        <dbReference type="ChEBI" id="CHEBI:61717"/>
    </ligand>
</feature>
<proteinExistence type="inferred from homology"/>
<evidence type="ECO:0000256" key="3">
    <source>
        <dbReference type="ARBA" id="ARBA00022448"/>
    </source>
</evidence>
<keyword evidence="12" id="KW-0496">Mitochondrion</keyword>
<protein>
    <recommendedName>
        <fullName evidence="15">Cytochrome c domain-containing protein</fullName>
    </recommendedName>
</protein>
<keyword evidence="6" id="KW-0812">Transmembrane</keyword>
<dbReference type="GO" id="GO:0006122">
    <property type="term" value="P:mitochondrial electron transport, ubiquinol to cytochrome c"/>
    <property type="evidence" value="ECO:0007669"/>
    <property type="project" value="TreeGrafter"/>
</dbReference>
<evidence type="ECO:0000313" key="17">
    <source>
        <dbReference type="Proteomes" id="UP000663852"/>
    </source>
</evidence>
<dbReference type="Gene3D" id="1.20.5.100">
    <property type="entry name" value="Cytochrome c1, transmembrane anchor, C-terminal"/>
    <property type="match status" value="1"/>
</dbReference>
<sequence>MTSTILCRTTRQNHQILVYIIRNSSSSSTQTSTRWKRLAYQLGGGLLTAGTLGYAWAHSQAVHASGNKAHLVPLPWSFNGPFDSLDHASVRRGFEVYKQVCAACHSMKFLAYRHLVGVTHTEAEAKAIAAQDQITDGPDDQGNMFQRPGKLTDYMPSPYPNDKAAKAGNGGALPPDLSLITLGREDGCNYVFNLLTGYQDQPAGVKGEPGLHYNPYFSGGWIAMAKQLYDDQIEYSDGTKATEAQLAKDVTEFLKWSAERDHDDRKKLAIKAVLVFVPLVVLSYHWKRVKWASLKSRKIAFYRPKPKGD</sequence>
<feature type="domain" description="Cytochrome c" evidence="15">
    <location>
        <begin position="88"/>
        <end position="195"/>
    </location>
</feature>
<dbReference type="Gene3D" id="1.10.760.10">
    <property type="entry name" value="Cytochrome c-like domain"/>
    <property type="match status" value="1"/>
</dbReference>
<evidence type="ECO:0000256" key="7">
    <source>
        <dbReference type="ARBA" id="ARBA00022723"/>
    </source>
</evidence>
<dbReference type="FunFam" id="1.10.760.10:FF:000002">
    <property type="entry name" value="Cytochrome c1, heme protein"/>
    <property type="match status" value="1"/>
</dbReference>
<organism evidence="16 17">
    <name type="scientific">Adineta ricciae</name>
    <name type="common">Rotifer</name>
    <dbReference type="NCBI Taxonomy" id="249248"/>
    <lineage>
        <taxon>Eukaryota</taxon>
        <taxon>Metazoa</taxon>
        <taxon>Spiralia</taxon>
        <taxon>Gnathifera</taxon>
        <taxon>Rotifera</taxon>
        <taxon>Eurotatoria</taxon>
        <taxon>Bdelloidea</taxon>
        <taxon>Adinetida</taxon>
        <taxon>Adinetidae</taxon>
        <taxon>Adineta</taxon>
    </lineage>
</organism>
<evidence type="ECO:0000256" key="11">
    <source>
        <dbReference type="ARBA" id="ARBA00023004"/>
    </source>
</evidence>
<keyword evidence="8" id="KW-0999">Mitochondrion inner membrane</keyword>
<accession>A0A813PY55</accession>
<evidence type="ECO:0000256" key="1">
    <source>
        <dbReference type="ARBA" id="ARBA00004273"/>
    </source>
</evidence>
<dbReference type="PROSITE" id="PS51007">
    <property type="entry name" value="CYTC"/>
    <property type="match status" value="1"/>
</dbReference>
<feature type="binding site" description="covalent" evidence="14">
    <location>
        <position position="104"/>
    </location>
    <ligand>
        <name>heme c</name>
        <dbReference type="ChEBI" id="CHEBI:61717"/>
    </ligand>
</feature>
<comment type="caution">
    <text evidence="16">The sequence shown here is derived from an EMBL/GenBank/DDBJ whole genome shotgun (WGS) entry which is preliminary data.</text>
</comment>
<evidence type="ECO:0000256" key="10">
    <source>
        <dbReference type="ARBA" id="ARBA00022989"/>
    </source>
</evidence>
<keyword evidence="5" id="KW-0679">Respiratory chain</keyword>
<keyword evidence="13" id="KW-0472">Membrane</keyword>
<keyword evidence="4 14" id="KW-0349">Heme</keyword>
<dbReference type="PRINTS" id="PR00603">
    <property type="entry name" value="CYTOCHROMEC1"/>
</dbReference>
<name>A0A813PY55_ADIRI</name>
<comment type="similarity">
    <text evidence="2">Belongs to the cytochrome c family.</text>
</comment>
<dbReference type="InterPro" id="IPR036909">
    <property type="entry name" value="Cyt_c-like_dom_sf"/>
</dbReference>
<dbReference type="GO" id="GO:0005743">
    <property type="term" value="C:mitochondrial inner membrane"/>
    <property type="evidence" value="ECO:0007669"/>
    <property type="project" value="UniProtKB-SubCell"/>
</dbReference>
<dbReference type="InterPro" id="IPR002326">
    <property type="entry name" value="Cyt_c1"/>
</dbReference>
<dbReference type="PANTHER" id="PTHR10266:SF3">
    <property type="entry name" value="CYTOCHROME C1, HEME PROTEIN, MITOCHONDRIAL"/>
    <property type="match status" value="1"/>
</dbReference>
<keyword evidence="3" id="KW-0813">Transport</keyword>
<dbReference type="PANTHER" id="PTHR10266">
    <property type="entry name" value="CYTOCHROME C1"/>
    <property type="match status" value="1"/>
</dbReference>